<keyword evidence="3 5" id="KW-0175">Coiled coil</keyword>
<dbReference type="PANTHER" id="PTHR30288:SF0">
    <property type="entry name" value="FLAGELLAR HOOK-ASSOCIATED PROTEIN 2"/>
    <property type="match status" value="1"/>
</dbReference>
<organism evidence="8 9">
    <name type="scientific">Clostridium haemolyticum NCTC 9693</name>
    <dbReference type="NCBI Taxonomy" id="1443114"/>
    <lineage>
        <taxon>Bacteria</taxon>
        <taxon>Bacillati</taxon>
        <taxon>Bacillota</taxon>
        <taxon>Clostridia</taxon>
        <taxon>Eubacteriales</taxon>
        <taxon>Clostridiaceae</taxon>
        <taxon>Clostridium</taxon>
    </lineage>
</organism>
<evidence type="ECO:0000256" key="5">
    <source>
        <dbReference type="RuleBase" id="RU362066"/>
    </source>
</evidence>
<accession>A0ABR4TDN7</accession>
<name>A0ABR4TDN7_CLOHA</name>
<comment type="subcellular location">
    <subcellularLocation>
        <location evidence="5">Secreted</location>
    </subcellularLocation>
    <subcellularLocation>
        <location evidence="5">Bacterial flagellum</location>
    </subcellularLocation>
</comment>
<feature type="coiled-coil region" evidence="5">
    <location>
        <begin position="484"/>
        <end position="511"/>
    </location>
</feature>
<evidence type="ECO:0000256" key="4">
    <source>
        <dbReference type="ARBA" id="ARBA00023143"/>
    </source>
</evidence>
<evidence type="ECO:0000259" key="6">
    <source>
        <dbReference type="Pfam" id="PF02465"/>
    </source>
</evidence>
<feature type="domain" description="Flagellar hook-associated protein 2 C-terminal" evidence="7">
    <location>
        <begin position="253"/>
        <end position="528"/>
    </location>
</feature>
<protein>
    <recommendedName>
        <fullName evidence="5">Flagellar hook-associated protein 2</fullName>
        <shortName evidence="5">HAP2</shortName>
    </recommendedName>
    <alternativeName>
        <fullName evidence="5">Flagellar cap protein</fullName>
    </alternativeName>
</protein>
<reference evidence="8 9" key="1">
    <citation type="submission" date="2014-02" db="EMBL/GenBank/DDBJ databases">
        <title>Plasmidome dynamics in the species complex Clostridium novyi sensu lato converts strains of independent lineages into distinctly different pathogens.</title>
        <authorList>
            <person name="Skarin H."/>
            <person name="Segerman B."/>
        </authorList>
    </citation>
    <scope>NUCLEOTIDE SEQUENCE [LARGE SCALE GENOMIC DNA]</scope>
    <source>
        <strain evidence="8 9">NCTC 9693</strain>
    </source>
</reference>
<evidence type="ECO:0000313" key="9">
    <source>
        <dbReference type="Proteomes" id="UP000027937"/>
    </source>
</evidence>
<dbReference type="Proteomes" id="UP000027937">
    <property type="component" value="Unassembled WGS sequence"/>
</dbReference>
<dbReference type="Pfam" id="PF02465">
    <property type="entry name" value="FliD_N"/>
    <property type="match status" value="1"/>
</dbReference>
<evidence type="ECO:0000256" key="2">
    <source>
        <dbReference type="ARBA" id="ARBA00011255"/>
    </source>
</evidence>
<gene>
    <name evidence="8" type="ORF">Z960_10385</name>
</gene>
<evidence type="ECO:0000313" key="8">
    <source>
        <dbReference type="EMBL" id="KEI16201.1"/>
    </source>
</evidence>
<comment type="subunit">
    <text evidence="2 5">Homopentamer.</text>
</comment>
<sequence>MGEVGGLSSNGNRFIGLATRLDTDAQIKRMLMAEQNRIDRVKQQQQMIQWKQEAYVNITKDAKELKSTFLDILSPNETNLMKSSAYTSTKATIENPDTNGGIVNVKSLAGARSGKYKVKVKQMATAATVKSGLDDLKLKKIKNNDMSLKLTVEGKELNVVIPKKEYKTQKEFISDLKNCEVNKNDKTKSEKGKLSDYVDISFSELTGEMTIASKKSGSESKLKIEGSDAKSLGICTDDSKDKDGKKIGENRGQNAIVYIKEPGQEQYTKVNEKLTNENSFTIDNMKYDITGVDENKEVTINVKSDVSDTVKKMKKFVEKYNALLEKVNGKLSEKKNYKFKPLTEEQRKDMKEDERKKWDEKAKEGILRNDTDLSNMLSKMRSAFFDKIQEVGITASEIGITTSRDYTKKGKLEINEEKLKKALEKNSDKIQELFTKNSSKINAQEKYKEQGIFCRINDILDKYVGREGTLIKKAGYEGSRWAKDNDLSKNIVKQEKKIKDLEKIMFDKQERYYQMFARLEKAMNQMNAQANWLSGQMGQ</sequence>
<dbReference type="InterPro" id="IPR040026">
    <property type="entry name" value="FliD"/>
</dbReference>
<evidence type="ECO:0000256" key="1">
    <source>
        <dbReference type="ARBA" id="ARBA00009764"/>
    </source>
</evidence>
<comment type="function">
    <text evidence="5">Required for morphogenesis and for the elongation of the flagellar filament by facilitating polymerization of the flagellin monomers at the tip of growing filament. Forms a capping structure, which prevents flagellin subunits (transported through the central channel of the flagellum) from leaking out without polymerization at the distal end.</text>
</comment>
<dbReference type="Pfam" id="PF07195">
    <property type="entry name" value="FliD_C"/>
    <property type="match status" value="1"/>
</dbReference>
<proteinExistence type="inferred from homology"/>
<keyword evidence="4 5" id="KW-0975">Bacterial flagellum</keyword>
<feature type="domain" description="Flagellar hook-associated protein 2 N-terminal" evidence="6">
    <location>
        <begin position="20"/>
        <end position="127"/>
    </location>
</feature>
<evidence type="ECO:0000256" key="3">
    <source>
        <dbReference type="ARBA" id="ARBA00023054"/>
    </source>
</evidence>
<comment type="caution">
    <text evidence="8">The sequence shown here is derived from an EMBL/GenBank/DDBJ whole genome shotgun (WGS) entry which is preliminary data.</text>
</comment>
<comment type="similarity">
    <text evidence="1 5">Belongs to the FliD family.</text>
</comment>
<evidence type="ECO:0000259" key="7">
    <source>
        <dbReference type="Pfam" id="PF07195"/>
    </source>
</evidence>
<dbReference type="InterPro" id="IPR010809">
    <property type="entry name" value="FliD_C"/>
</dbReference>
<keyword evidence="5" id="KW-0964">Secreted</keyword>
<dbReference type="EMBL" id="JENX01000076">
    <property type="protein sequence ID" value="KEI16201.1"/>
    <property type="molecule type" value="Genomic_DNA"/>
</dbReference>
<keyword evidence="9" id="KW-1185">Reference proteome</keyword>
<dbReference type="PANTHER" id="PTHR30288">
    <property type="entry name" value="FLAGELLAR CAP/ASSEMBLY PROTEIN FLID"/>
    <property type="match status" value="1"/>
</dbReference>
<dbReference type="RefSeq" id="WP_039229464.1">
    <property type="nucleotide sequence ID" value="NZ_JENX01000076.1"/>
</dbReference>
<dbReference type="InterPro" id="IPR003481">
    <property type="entry name" value="FliD_N"/>
</dbReference>